<reference evidence="3" key="2">
    <citation type="submission" date="2023-05" db="EMBL/GenBank/DDBJ databases">
        <authorList>
            <person name="Fouks B."/>
        </authorList>
    </citation>
    <scope>NUCLEOTIDE SEQUENCE</scope>
    <source>
        <strain evidence="3">Stay&amp;Tobe</strain>
        <tissue evidence="3">Testes</tissue>
    </source>
</reference>
<sequence>TPGASKCGQSEVPAFRIVHGEESVPGRWPWMTAIFIQEEQNSTTFTFCGGSLIGPRHILTAAHCTKQHSMSNCSDCQFYVKLGDFDLKRDDEPSSVQIFSVVEVREHPLYEFHIEGGYHDLAIITLDRTPQRSHYVMPLCLPPPSFLNDTFAGQNVTMVGWGSTSYSDEFVSNIQHQMQIAVWENDDCARRYYRPTINASFICAGDEISGKNAYQ</sequence>
<dbReference type="AlphaFoldDB" id="A0AAD7ZJS1"/>
<evidence type="ECO:0000313" key="3">
    <source>
        <dbReference type="EMBL" id="KAJ9581640.1"/>
    </source>
</evidence>
<dbReference type="PROSITE" id="PS50240">
    <property type="entry name" value="TRYPSIN_DOM"/>
    <property type="match status" value="1"/>
</dbReference>
<keyword evidence="4" id="KW-1185">Reference proteome</keyword>
<evidence type="ECO:0000313" key="4">
    <source>
        <dbReference type="Proteomes" id="UP001233999"/>
    </source>
</evidence>
<dbReference type="PANTHER" id="PTHR24252">
    <property type="entry name" value="ACROSIN-RELATED"/>
    <property type="match status" value="1"/>
</dbReference>
<dbReference type="InterPro" id="IPR043504">
    <property type="entry name" value="Peptidase_S1_PA_chymotrypsin"/>
</dbReference>
<evidence type="ECO:0000256" key="1">
    <source>
        <dbReference type="ARBA" id="ARBA00023157"/>
    </source>
</evidence>
<dbReference type="GO" id="GO:0004252">
    <property type="term" value="F:serine-type endopeptidase activity"/>
    <property type="evidence" value="ECO:0007669"/>
    <property type="project" value="InterPro"/>
</dbReference>
<dbReference type="InterPro" id="IPR018114">
    <property type="entry name" value="TRYPSIN_HIS"/>
</dbReference>
<dbReference type="Pfam" id="PF00089">
    <property type="entry name" value="Trypsin"/>
    <property type="match status" value="1"/>
</dbReference>
<reference evidence="3" key="1">
    <citation type="journal article" date="2023" name="IScience">
        <title>Live-bearing cockroach genome reveals convergent evolutionary mechanisms linked to viviparity in insects and beyond.</title>
        <authorList>
            <person name="Fouks B."/>
            <person name="Harrison M.C."/>
            <person name="Mikhailova A.A."/>
            <person name="Marchal E."/>
            <person name="English S."/>
            <person name="Carruthers M."/>
            <person name="Jennings E.C."/>
            <person name="Chiamaka E.L."/>
            <person name="Frigard R.A."/>
            <person name="Pippel M."/>
            <person name="Attardo G.M."/>
            <person name="Benoit J.B."/>
            <person name="Bornberg-Bauer E."/>
            <person name="Tobe S.S."/>
        </authorList>
    </citation>
    <scope>NUCLEOTIDE SEQUENCE</scope>
    <source>
        <strain evidence="3">Stay&amp;Tobe</strain>
    </source>
</reference>
<dbReference type="Gene3D" id="2.40.10.10">
    <property type="entry name" value="Trypsin-like serine proteases"/>
    <property type="match status" value="1"/>
</dbReference>
<protein>
    <recommendedName>
        <fullName evidence="2">Peptidase S1 domain-containing protein</fullName>
    </recommendedName>
</protein>
<gene>
    <name evidence="3" type="ORF">L9F63_023181</name>
</gene>
<feature type="domain" description="Peptidase S1" evidence="2">
    <location>
        <begin position="17"/>
        <end position="215"/>
    </location>
</feature>
<accession>A0AAD7ZJS1</accession>
<dbReference type="PANTHER" id="PTHR24252:SF7">
    <property type="entry name" value="HYALIN"/>
    <property type="match status" value="1"/>
</dbReference>
<dbReference type="CDD" id="cd00190">
    <property type="entry name" value="Tryp_SPc"/>
    <property type="match status" value="1"/>
</dbReference>
<dbReference type="Proteomes" id="UP001233999">
    <property type="component" value="Unassembled WGS sequence"/>
</dbReference>
<dbReference type="InterPro" id="IPR009003">
    <property type="entry name" value="Peptidase_S1_PA"/>
</dbReference>
<keyword evidence="1" id="KW-1015">Disulfide bond</keyword>
<dbReference type="GO" id="GO:0006508">
    <property type="term" value="P:proteolysis"/>
    <property type="evidence" value="ECO:0007669"/>
    <property type="project" value="InterPro"/>
</dbReference>
<proteinExistence type="predicted"/>
<dbReference type="InterPro" id="IPR001254">
    <property type="entry name" value="Trypsin_dom"/>
</dbReference>
<dbReference type="SUPFAM" id="SSF50494">
    <property type="entry name" value="Trypsin-like serine proteases"/>
    <property type="match status" value="1"/>
</dbReference>
<name>A0AAD7ZJS1_DIPPU</name>
<dbReference type="PROSITE" id="PS00134">
    <property type="entry name" value="TRYPSIN_HIS"/>
    <property type="match status" value="1"/>
</dbReference>
<organism evidence="3 4">
    <name type="scientific">Diploptera punctata</name>
    <name type="common">Pacific beetle cockroach</name>
    <dbReference type="NCBI Taxonomy" id="6984"/>
    <lineage>
        <taxon>Eukaryota</taxon>
        <taxon>Metazoa</taxon>
        <taxon>Ecdysozoa</taxon>
        <taxon>Arthropoda</taxon>
        <taxon>Hexapoda</taxon>
        <taxon>Insecta</taxon>
        <taxon>Pterygota</taxon>
        <taxon>Neoptera</taxon>
        <taxon>Polyneoptera</taxon>
        <taxon>Dictyoptera</taxon>
        <taxon>Blattodea</taxon>
        <taxon>Blaberoidea</taxon>
        <taxon>Blaberidae</taxon>
        <taxon>Diplopterinae</taxon>
        <taxon>Diploptera</taxon>
    </lineage>
</organism>
<dbReference type="EMBL" id="JASPKZ010007874">
    <property type="protein sequence ID" value="KAJ9581640.1"/>
    <property type="molecule type" value="Genomic_DNA"/>
</dbReference>
<feature type="non-terminal residue" evidence="3">
    <location>
        <position position="215"/>
    </location>
</feature>
<comment type="caution">
    <text evidence="3">The sequence shown here is derived from an EMBL/GenBank/DDBJ whole genome shotgun (WGS) entry which is preliminary data.</text>
</comment>
<dbReference type="SMART" id="SM00020">
    <property type="entry name" value="Tryp_SPc"/>
    <property type="match status" value="1"/>
</dbReference>
<evidence type="ECO:0000259" key="2">
    <source>
        <dbReference type="PROSITE" id="PS50240"/>
    </source>
</evidence>
<feature type="non-terminal residue" evidence="3">
    <location>
        <position position="1"/>
    </location>
</feature>